<organism evidence="2 3">
    <name type="scientific">Cardiocondyla obscurior</name>
    <dbReference type="NCBI Taxonomy" id="286306"/>
    <lineage>
        <taxon>Eukaryota</taxon>
        <taxon>Metazoa</taxon>
        <taxon>Ecdysozoa</taxon>
        <taxon>Arthropoda</taxon>
        <taxon>Hexapoda</taxon>
        <taxon>Insecta</taxon>
        <taxon>Pterygota</taxon>
        <taxon>Neoptera</taxon>
        <taxon>Endopterygota</taxon>
        <taxon>Hymenoptera</taxon>
        <taxon>Apocrita</taxon>
        <taxon>Aculeata</taxon>
        <taxon>Formicoidea</taxon>
        <taxon>Formicidae</taxon>
        <taxon>Myrmicinae</taxon>
        <taxon>Cardiocondyla</taxon>
    </lineage>
</organism>
<dbReference type="EMBL" id="JADYXP020000002">
    <property type="protein sequence ID" value="KAL0129567.1"/>
    <property type="molecule type" value="Genomic_DNA"/>
</dbReference>
<dbReference type="Proteomes" id="UP001430953">
    <property type="component" value="Unassembled WGS sequence"/>
</dbReference>
<sequence>MTPITFRQAYLFLCPDLTARPTTVVAAVVPGNELPPSVPRTPCPSRRRQRRRRRRRRLPSLVLIFQNDTIFKFKRNSFNI</sequence>
<dbReference type="AlphaFoldDB" id="A0AAW2GQR0"/>
<reference evidence="2 3" key="1">
    <citation type="submission" date="2023-03" db="EMBL/GenBank/DDBJ databases">
        <title>High recombination rates correlate with genetic variation in Cardiocondyla obscurior ants.</title>
        <authorList>
            <person name="Errbii M."/>
        </authorList>
    </citation>
    <scope>NUCLEOTIDE SEQUENCE [LARGE SCALE GENOMIC DNA]</scope>
    <source>
        <strain evidence="2">Alpha-2009</strain>
        <tissue evidence="2">Whole body</tissue>
    </source>
</reference>
<name>A0AAW2GQR0_9HYME</name>
<evidence type="ECO:0000256" key="1">
    <source>
        <dbReference type="SAM" id="MobiDB-lite"/>
    </source>
</evidence>
<accession>A0AAW2GQR0</accession>
<evidence type="ECO:0008006" key="4">
    <source>
        <dbReference type="Google" id="ProtNLM"/>
    </source>
</evidence>
<gene>
    <name evidence="2" type="ORF">PUN28_001674</name>
</gene>
<feature type="compositionally biased region" description="Basic residues" evidence="1">
    <location>
        <begin position="45"/>
        <end position="54"/>
    </location>
</feature>
<comment type="caution">
    <text evidence="2">The sequence shown here is derived from an EMBL/GenBank/DDBJ whole genome shotgun (WGS) entry which is preliminary data.</text>
</comment>
<protein>
    <recommendedName>
        <fullName evidence="4">Secreted protein</fullName>
    </recommendedName>
</protein>
<evidence type="ECO:0000313" key="3">
    <source>
        <dbReference type="Proteomes" id="UP001430953"/>
    </source>
</evidence>
<proteinExistence type="predicted"/>
<feature type="region of interest" description="Disordered" evidence="1">
    <location>
        <begin position="31"/>
        <end position="54"/>
    </location>
</feature>
<keyword evidence="3" id="KW-1185">Reference proteome</keyword>
<evidence type="ECO:0000313" key="2">
    <source>
        <dbReference type="EMBL" id="KAL0129567.1"/>
    </source>
</evidence>